<dbReference type="EMBL" id="CP036287">
    <property type="protein sequence ID" value="QDU65911.1"/>
    <property type="molecule type" value="Genomic_DNA"/>
</dbReference>
<evidence type="ECO:0000313" key="2">
    <source>
        <dbReference type="EMBL" id="QDU65911.1"/>
    </source>
</evidence>
<feature type="chain" id="PRO_5022199509" evidence="1">
    <location>
        <begin position="27"/>
        <end position="163"/>
    </location>
</feature>
<protein>
    <submittedName>
        <fullName evidence="2">Uncharacterized protein</fullName>
    </submittedName>
</protein>
<sequence precursor="true">MTSSSSFVFAFALLVASLIPSGRASAQCYQPDGLDGLPCTTALSTLPAFPPALLPAQSICWDGCVLAGQGCGVVSLSAPTQLQCAEYEVALKNEDCNSNLQLFGNLHLDYTRTWREIVGTGSEKQVWRFVVKADLQRGNTNFGCNVPNCLGTHPTAFYYGYLD</sequence>
<name>A0A518BG07_9BACT</name>
<keyword evidence="3" id="KW-1185">Reference proteome</keyword>
<organism evidence="2 3">
    <name type="scientific">Engelhardtia mirabilis</name>
    <dbReference type="NCBI Taxonomy" id="2528011"/>
    <lineage>
        <taxon>Bacteria</taxon>
        <taxon>Pseudomonadati</taxon>
        <taxon>Planctomycetota</taxon>
        <taxon>Planctomycetia</taxon>
        <taxon>Planctomycetia incertae sedis</taxon>
        <taxon>Engelhardtia</taxon>
    </lineage>
</organism>
<reference evidence="2 3" key="1">
    <citation type="submission" date="2019-02" db="EMBL/GenBank/DDBJ databases">
        <title>Deep-cultivation of Planctomycetes and their phenomic and genomic characterization uncovers novel biology.</title>
        <authorList>
            <person name="Wiegand S."/>
            <person name="Jogler M."/>
            <person name="Boedeker C."/>
            <person name="Pinto D."/>
            <person name="Vollmers J."/>
            <person name="Rivas-Marin E."/>
            <person name="Kohn T."/>
            <person name="Peeters S.H."/>
            <person name="Heuer A."/>
            <person name="Rast P."/>
            <person name="Oberbeckmann S."/>
            <person name="Bunk B."/>
            <person name="Jeske O."/>
            <person name="Meyerdierks A."/>
            <person name="Storesund J.E."/>
            <person name="Kallscheuer N."/>
            <person name="Luecker S."/>
            <person name="Lage O.M."/>
            <person name="Pohl T."/>
            <person name="Merkel B.J."/>
            <person name="Hornburger P."/>
            <person name="Mueller R.-W."/>
            <person name="Bruemmer F."/>
            <person name="Labrenz M."/>
            <person name="Spormann A.M."/>
            <person name="Op den Camp H."/>
            <person name="Overmann J."/>
            <person name="Amann R."/>
            <person name="Jetten M.S.M."/>
            <person name="Mascher T."/>
            <person name="Medema M.H."/>
            <person name="Devos D.P."/>
            <person name="Kaster A.-K."/>
            <person name="Ovreas L."/>
            <person name="Rohde M."/>
            <person name="Galperin M.Y."/>
            <person name="Jogler C."/>
        </authorList>
    </citation>
    <scope>NUCLEOTIDE SEQUENCE [LARGE SCALE GENOMIC DNA]</scope>
    <source>
        <strain evidence="2 3">Pla133</strain>
    </source>
</reference>
<accession>A0A518BG07</accession>
<evidence type="ECO:0000313" key="3">
    <source>
        <dbReference type="Proteomes" id="UP000316921"/>
    </source>
</evidence>
<keyword evidence="1" id="KW-0732">Signal</keyword>
<dbReference type="Proteomes" id="UP000316921">
    <property type="component" value="Chromosome"/>
</dbReference>
<feature type="signal peptide" evidence="1">
    <location>
        <begin position="1"/>
        <end position="26"/>
    </location>
</feature>
<dbReference type="RefSeq" id="WP_145062979.1">
    <property type="nucleotide sequence ID" value="NZ_CP036287.1"/>
</dbReference>
<gene>
    <name evidence="2" type="ORF">Pla133_09770</name>
</gene>
<dbReference type="KEGG" id="pbap:Pla133_09770"/>
<evidence type="ECO:0000256" key="1">
    <source>
        <dbReference type="SAM" id="SignalP"/>
    </source>
</evidence>
<proteinExistence type="predicted"/>
<dbReference type="AlphaFoldDB" id="A0A518BG07"/>